<dbReference type="Proteomes" id="UP000510647">
    <property type="component" value="Chromosome 2"/>
</dbReference>
<evidence type="ECO:0000256" key="2">
    <source>
        <dbReference type="ARBA" id="ARBA00022618"/>
    </source>
</evidence>
<dbReference type="AlphaFoldDB" id="A0A7H9HLS4"/>
<keyword evidence="4" id="KW-0131">Cell cycle</keyword>
<evidence type="ECO:0000256" key="6">
    <source>
        <dbReference type="SAM" id="MobiDB-lite"/>
    </source>
</evidence>
<proteinExistence type="inferred from homology"/>
<dbReference type="SUPFAM" id="SSF47954">
    <property type="entry name" value="Cyclin-like"/>
    <property type="match status" value="2"/>
</dbReference>
<dbReference type="OrthoDB" id="5590282at2759"/>
<protein>
    <recommendedName>
        <fullName evidence="7">Cyclin-like domain-containing protein</fullName>
    </recommendedName>
</protein>
<feature type="compositionally biased region" description="Low complexity" evidence="6">
    <location>
        <begin position="377"/>
        <end position="393"/>
    </location>
</feature>
<dbReference type="FunFam" id="1.10.472.10:FF:000010">
    <property type="entry name" value="G1/S-specific cyclin Cln1"/>
    <property type="match status" value="1"/>
</dbReference>
<dbReference type="Pfam" id="PF02984">
    <property type="entry name" value="Cyclin_C"/>
    <property type="match status" value="1"/>
</dbReference>
<dbReference type="InterPro" id="IPR004367">
    <property type="entry name" value="Cyclin_C-dom"/>
</dbReference>
<sequence>MKRHVALDHKLIESERIACDLAIEPFKNEILQYLQDLEQSSVVNPVMIDNQPEIKWEMRPYLIDFLIELHLIFKLSQETLFLACFIADKYCSRRIVYKRHYQLLVTTSLWIAAKYHENKIKVPTLKELYQLCYRSYDPAMILQMQRHILITLEWSVGNSVSTFDMVQCLMSISSHHTIPQDSDFTGLSYFLADLTLYQRDFMLYSSSTKAITAILLASRILNVGRFPEILGQLMVNSSDNNDGRFHIMIDPTANDICLSLGKRSIDDIRACLQLFLNDIFGYKMGNARESISTTLLRKYKHLPIQNWLNYYRSKNLHLYTQISSLSGSIRLTNLASYPGSGSSLLRDYVRSCLDEIAGFKNIFKTYSDQQISPSSESQLSVPPSTPSPSFSSVDLSMSTGWGLPTPTSSRSSLSQFENNPNVSFTAGHVKPCTVCPTTPASASSSFSTAASITSRSGSFCSLLLKTSSSKGLPVNFKRSLSAQDAVPSINEFTIT</sequence>
<dbReference type="InterPro" id="IPR036915">
    <property type="entry name" value="Cyclin-like_sf"/>
</dbReference>
<dbReference type="Pfam" id="PF00134">
    <property type="entry name" value="Cyclin_N"/>
    <property type="match status" value="1"/>
</dbReference>
<organism evidence="8 9">
    <name type="scientific">Torulaspora globosa</name>
    <dbReference type="NCBI Taxonomy" id="48254"/>
    <lineage>
        <taxon>Eukaryota</taxon>
        <taxon>Fungi</taxon>
        <taxon>Dikarya</taxon>
        <taxon>Ascomycota</taxon>
        <taxon>Saccharomycotina</taxon>
        <taxon>Saccharomycetes</taxon>
        <taxon>Saccharomycetales</taxon>
        <taxon>Saccharomycetaceae</taxon>
        <taxon>Torulaspora</taxon>
    </lineage>
</organism>
<dbReference type="EMBL" id="CP059268">
    <property type="protein sequence ID" value="QLQ78748.1"/>
    <property type="molecule type" value="Genomic_DNA"/>
</dbReference>
<feature type="region of interest" description="Disordered" evidence="6">
    <location>
        <begin position="374"/>
        <end position="393"/>
    </location>
</feature>
<reference evidence="8 9" key="1">
    <citation type="submission" date="2020-06" db="EMBL/GenBank/DDBJ databases">
        <title>The yeast mating-type switching endonuclease HO is a domesticated member of an unorthodox homing genetic element family.</title>
        <authorList>
            <person name="Coughlan A.Y."/>
            <person name="Lombardi L."/>
            <person name="Braun-Galleani S."/>
            <person name="Martos A.R."/>
            <person name="Galeote V."/>
            <person name="Bigey F."/>
            <person name="Dequin S."/>
            <person name="Byrne K.P."/>
            <person name="Wolfe K.H."/>
        </authorList>
    </citation>
    <scope>NUCLEOTIDE SEQUENCE [LARGE SCALE GENOMIC DNA]</scope>
    <source>
        <strain evidence="8 9">CBS2947</strain>
    </source>
</reference>
<evidence type="ECO:0000256" key="3">
    <source>
        <dbReference type="ARBA" id="ARBA00023127"/>
    </source>
</evidence>
<keyword evidence="2" id="KW-0132">Cell division</keyword>
<dbReference type="GO" id="GO:0051301">
    <property type="term" value="P:cell division"/>
    <property type="evidence" value="ECO:0007669"/>
    <property type="project" value="UniProtKB-KW"/>
</dbReference>
<dbReference type="InterPro" id="IPR039361">
    <property type="entry name" value="Cyclin"/>
</dbReference>
<dbReference type="GO" id="GO:0016538">
    <property type="term" value="F:cyclin-dependent protein serine/threonine kinase regulator activity"/>
    <property type="evidence" value="ECO:0007669"/>
    <property type="project" value="UniProtKB-ARBA"/>
</dbReference>
<dbReference type="GO" id="GO:0051726">
    <property type="term" value="P:regulation of cell cycle"/>
    <property type="evidence" value="ECO:0007669"/>
    <property type="project" value="UniProtKB-ARBA"/>
</dbReference>
<dbReference type="InterPro" id="IPR006671">
    <property type="entry name" value="Cyclin_N"/>
</dbReference>
<keyword evidence="3 5" id="KW-0195">Cyclin</keyword>
<dbReference type="PANTHER" id="PTHR10177">
    <property type="entry name" value="CYCLINS"/>
    <property type="match status" value="1"/>
</dbReference>
<accession>A0A7H9HLS4</accession>
<evidence type="ECO:0000256" key="1">
    <source>
        <dbReference type="ARBA" id="ARBA00008742"/>
    </source>
</evidence>
<dbReference type="InterPro" id="IPR013763">
    <property type="entry name" value="Cyclin-like_dom"/>
</dbReference>
<dbReference type="GO" id="GO:0044772">
    <property type="term" value="P:mitotic cell cycle phase transition"/>
    <property type="evidence" value="ECO:0007669"/>
    <property type="project" value="UniProtKB-ARBA"/>
</dbReference>
<dbReference type="GO" id="GO:0044843">
    <property type="term" value="P:cell cycle G1/S phase transition"/>
    <property type="evidence" value="ECO:0007669"/>
    <property type="project" value="UniProtKB-ARBA"/>
</dbReference>
<feature type="domain" description="Cyclin-like" evidence="7">
    <location>
        <begin position="167"/>
        <end position="277"/>
    </location>
</feature>
<feature type="domain" description="Cyclin-like" evidence="7">
    <location>
        <begin position="64"/>
        <end position="150"/>
    </location>
</feature>
<keyword evidence="9" id="KW-1185">Reference proteome</keyword>
<dbReference type="CDD" id="cd20559">
    <property type="entry name" value="CYCLIN_ScCLN_like"/>
    <property type="match status" value="1"/>
</dbReference>
<evidence type="ECO:0000259" key="7">
    <source>
        <dbReference type="SMART" id="SM00385"/>
    </source>
</evidence>
<evidence type="ECO:0000313" key="8">
    <source>
        <dbReference type="EMBL" id="QLQ78748.1"/>
    </source>
</evidence>
<evidence type="ECO:0000256" key="5">
    <source>
        <dbReference type="RuleBase" id="RU000383"/>
    </source>
</evidence>
<dbReference type="SMART" id="SM00385">
    <property type="entry name" value="CYCLIN"/>
    <property type="match status" value="2"/>
</dbReference>
<evidence type="ECO:0000256" key="4">
    <source>
        <dbReference type="ARBA" id="ARBA00023306"/>
    </source>
</evidence>
<name>A0A7H9HLS4_9SACH</name>
<comment type="similarity">
    <text evidence="1 5">Belongs to the cyclin family.</text>
</comment>
<dbReference type="Gene3D" id="1.10.472.10">
    <property type="entry name" value="Cyclin-like"/>
    <property type="match status" value="2"/>
</dbReference>
<gene>
    <name evidence="8" type="ORF">HG537_0B00970</name>
</gene>
<evidence type="ECO:0000313" key="9">
    <source>
        <dbReference type="Proteomes" id="UP000510647"/>
    </source>
</evidence>